<keyword evidence="2" id="KW-1185">Reference proteome</keyword>
<organism evidence="1 2">
    <name type="scientific">Leucogyrophana mollusca</name>
    <dbReference type="NCBI Taxonomy" id="85980"/>
    <lineage>
        <taxon>Eukaryota</taxon>
        <taxon>Fungi</taxon>
        <taxon>Dikarya</taxon>
        <taxon>Basidiomycota</taxon>
        <taxon>Agaricomycotina</taxon>
        <taxon>Agaricomycetes</taxon>
        <taxon>Agaricomycetidae</taxon>
        <taxon>Boletales</taxon>
        <taxon>Boletales incertae sedis</taxon>
        <taxon>Leucogyrophana</taxon>
    </lineage>
</organism>
<dbReference type="EMBL" id="MU266573">
    <property type="protein sequence ID" value="KAH7920539.1"/>
    <property type="molecule type" value="Genomic_DNA"/>
</dbReference>
<name>A0ACB8B5K8_9AGAM</name>
<evidence type="ECO:0000313" key="2">
    <source>
        <dbReference type="Proteomes" id="UP000790709"/>
    </source>
</evidence>
<sequence length="215" mass="23989">MRKTSYVLTFVAVLAIFVINLLSARLPDWLIAKYEILNADVTVRYGLMQRCERRVIHLPGPSNGGRFEYTDYECRAFPLRVSDKCEDENSLFCAAWTSAQYFTELGIGFAGVALITLLIGVSTHSRRRRIWRAVAGLVLLHAVFQLATFAIITELYRKARFPAFEHARPGVGYVLNAISWVVGILVGFGVIITGISADKGYKWAAGNRAYSPIHG</sequence>
<protein>
    <submittedName>
        <fullName evidence="1">Uncharacterized protein</fullName>
    </submittedName>
</protein>
<comment type="caution">
    <text evidence="1">The sequence shown here is derived from an EMBL/GenBank/DDBJ whole genome shotgun (WGS) entry which is preliminary data.</text>
</comment>
<evidence type="ECO:0000313" key="1">
    <source>
        <dbReference type="EMBL" id="KAH7920539.1"/>
    </source>
</evidence>
<proteinExistence type="predicted"/>
<reference evidence="1" key="1">
    <citation type="journal article" date="2021" name="New Phytol.">
        <title>Evolutionary innovations through gain and loss of genes in the ectomycorrhizal Boletales.</title>
        <authorList>
            <person name="Wu G."/>
            <person name="Miyauchi S."/>
            <person name="Morin E."/>
            <person name="Kuo A."/>
            <person name="Drula E."/>
            <person name="Varga T."/>
            <person name="Kohler A."/>
            <person name="Feng B."/>
            <person name="Cao Y."/>
            <person name="Lipzen A."/>
            <person name="Daum C."/>
            <person name="Hundley H."/>
            <person name="Pangilinan J."/>
            <person name="Johnson J."/>
            <person name="Barry K."/>
            <person name="LaButti K."/>
            <person name="Ng V."/>
            <person name="Ahrendt S."/>
            <person name="Min B."/>
            <person name="Choi I.G."/>
            <person name="Park H."/>
            <person name="Plett J.M."/>
            <person name="Magnuson J."/>
            <person name="Spatafora J.W."/>
            <person name="Nagy L.G."/>
            <person name="Henrissat B."/>
            <person name="Grigoriev I.V."/>
            <person name="Yang Z.L."/>
            <person name="Xu J."/>
            <person name="Martin F.M."/>
        </authorList>
    </citation>
    <scope>NUCLEOTIDE SEQUENCE</scope>
    <source>
        <strain evidence="1">KUC20120723A-06</strain>
    </source>
</reference>
<dbReference type="Proteomes" id="UP000790709">
    <property type="component" value="Unassembled WGS sequence"/>
</dbReference>
<gene>
    <name evidence="1" type="ORF">BV22DRAFT_1039734</name>
</gene>
<accession>A0ACB8B5K8</accession>